<reference evidence="1 2" key="1">
    <citation type="submission" date="2017-07" db="EMBL/GenBank/DDBJ databases">
        <title>The complete genome sequence of Bacillus mesonae strain H20-5, an efficient strain improving plant abiotic stress resistance.</title>
        <authorList>
            <person name="Kim S.Y."/>
            <person name="Song H."/>
            <person name="Sang M.K."/>
            <person name="Weon H.-Y."/>
            <person name="Song J."/>
        </authorList>
    </citation>
    <scope>NUCLEOTIDE SEQUENCE [LARGE SCALE GENOMIC DNA]</scope>
    <source>
        <strain evidence="1 2">H20-5</strain>
    </source>
</reference>
<dbReference type="Proteomes" id="UP000282892">
    <property type="component" value="Chromosome"/>
</dbReference>
<organism evidence="1 2">
    <name type="scientific">Neobacillus mesonae</name>
    <dbReference type="NCBI Taxonomy" id="1193713"/>
    <lineage>
        <taxon>Bacteria</taxon>
        <taxon>Bacillati</taxon>
        <taxon>Bacillota</taxon>
        <taxon>Bacilli</taxon>
        <taxon>Bacillales</taxon>
        <taxon>Bacillaceae</taxon>
        <taxon>Neobacillus</taxon>
    </lineage>
</organism>
<dbReference type="KEGG" id="nmk:CHR53_15025"/>
<proteinExistence type="predicted"/>
<protein>
    <submittedName>
        <fullName evidence="1">Uncharacterized protein</fullName>
    </submittedName>
</protein>
<evidence type="ECO:0000313" key="1">
    <source>
        <dbReference type="EMBL" id="AZU62485.1"/>
    </source>
</evidence>
<accession>A0A3T0HZC2</accession>
<dbReference type="RefSeq" id="WP_066400047.1">
    <property type="nucleotide sequence ID" value="NZ_CP022572.1"/>
</dbReference>
<dbReference type="AlphaFoldDB" id="A0A3T0HZC2"/>
<gene>
    <name evidence="1" type="ORF">CHR53_15025</name>
</gene>
<dbReference type="OrthoDB" id="9816289at2"/>
<keyword evidence="2" id="KW-1185">Reference proteome</keyword>
<dbReference type="EMBL" id="CP022572">
    <property type="protein sequence ID" value="AZU62485.1"/>
    <property type="molecule type" value="Genomic_DNA"/>
</dbReference>
<sequence length="78" mass="9155">MDYSYEELVRDIKMGHEIEFSYKGKIYGTLNVKEGFGLGENNKEFVFYKNPQELLDNGTINGKKLKDIWDKVEIITIF</sequence>
<evidence type="ECO:0000313" key="2">
    <source>
        <dbReference type="Proteomes" id="UP000282892"/>
    </source>
</evidence>
<name>A0A3T0HZC2_9BACI</name>